<evidence type="ECO:0000313" key="1">
    <source>
        <dbReference type="Proteomes" id="UP000036681"/>
    </source>
</evidence>
<protein>
    <submittedName>
        <fullName evidence="2">RNA-directed DNA polymerase</fullName>
    </submittedName>
</protein>
<name>A0A0M3HNQ3_ASCLU</name>
<keyword evidence="1" id="KW-1185">Reference proteome</keyword>
<sequence>MLHIDPSGETVEAAYVLGAHTPYTSHCLRVRIDAPSI</sequence>
<organism evidence="1 2">
    <name type="scientific">Ascaris lumbricoides</name>
    <name type="common">Giant roundworm</name>
    <dbReference type="NCBI Taxonomy" id="6252"/>
    <lineage>
        <taxon>Eukaryota</taxon>
        <taxon>Metazoa</taxon>
        <taxon>Ecdysozoa</taxon>
        <taxon>Nematoda</taxon>
        <taxon>Chromadorea</taxon>
        <taxon>Rhabditida</taxon>
        <taxon>Spirurina</taxon>
        <taxon>Ascaridomorpha</taxon>
        <taxon>Ascaridoidea</taxon>
        <taxon>Ascarididae</taxon>
        <taxon>Ascaris</taxon>
    </lineage>
</organism>
<dbReference type="AlphaFoldDB" id="A0A0M3HNQ3"/>
<evidence type="ECO:0000313" key="2">
    <source>
        <dbReference type="WBParaSite" id="ALUE_0000336801-mRNA-1"/>
    </source>
</evidence>
<proteinExistence type="predicted"/>
<dbReference type="WBParaSite" id="ALUE_0000336801-mRNA-1">
    <property type="protein sequence ID" value="ALUE_0000336801-mRNA-1"/>
    <property type="gene ID" value="ALUE_0000336801"/>
</dbReference>
<accession>A0A0M3HNQ3</accession>
<reference evidence="2" key="1">
    <citation type="submission" date="2017-02" db="UniProtKB">
        <authorList>
            <consortium name="WormBaseParasite"/>
        </authorList>
    </citation>
    <scope>IDENTIFICATION</scope>
</reference>
<dbReference type="Proteomes" id="UP000036681">
    <property type="component" value="Unplaced"/>
</dbReference>